<dbReference type="Gene3D" id="3.40.50.1000">
    <property type="entry name" value="HAD superfamily/HAD-like"/>
    <property type="match status" value="1"/>
</dbReference>
<evidence type="ECO:0000313" key="1">
    <source>
        <dbReference type="EMBL" id="EYU19979.1"/>
    </source>
</evidence>
<protein>
    <recommendedName>
        <fullName evidence="3">Acid phosphatase</fullName>
    </recommendedName>
</protein>
<dbReference type="InterPro" id="IPR023214">
    <property type="entry name" value="HAD_sf"/>
</dbReference>
<accession>A0A022PWV9</accession>
<sequence>MSSFAATVLISGLVTLGISIMSLLVALTVMLNSCENKNSGVVEIYRNRQSYDYCRTFAHHAEINGLGSDIFPPICEDINTQYINEGLYTRDLKIAVAIAEDFFSTVRSEMDGLDLVLMDADDLLSVSETLVNEDILHESNKDSNYLRHLFTMKLYIKLQSLRWKLILFTRKPEKQRNATVEELVSTGCNGWSSLIMRMDNEMQVDYEEFLSRQRNMLQREGFRIKGVISSQMDALRGPYLGDRVFKIPNPIFR</sequence>
<dbReference type="PANTHER" id="PTHR31284">
    <property type="entry name" value="ACID PHOSPHATASE-LIKE PROTEIN"/>
    <property type="match status" value="1"/>
</dbReference>
<evidence type="ECO:0000313" key="2">
    <source>
        <dbReference type="Proteomes" id="UP000030748"/>
    </source>
</evidence>
<dbReference type="Proteomes" id="UP000030748">
    <property type="component" value="Unassembled WGS sequence"/>
</dbReference>
<proteinExistence type="predicted"/>
<name>A0A022PWV9_ERYGU</name>
<gene>
    <name evidence="1" type="ORF">MIMGU_mgv1a012356mg</name>
</gene>
<dbReference type="Pfam" id="PF03767">
    <property type="entry name" value="Acid_phosphat_B"/>
    <property type="match status" value="1"/>
</dbReference>
<dbReference type="InterPro" id="IPR005519">
    <property type="entry name" value="Acid_phosphat_B-like"/>
</dbReference>
<organism evidence="1 2">
    <name type="scientific">Erythranthe guttata</name>
    <name type="common">Yellow monkey flower</name>
    <name type="synonym">Mimulus guttatus</name>
    <dbReference type="NCBI Taxonomy" id="4155"/>
    <lineage>
        <taxon>Eukaryota</taxon>
        <taxon>Viridiplantae</taxon>
        <taxon>Streptophyta</taxon>
        <taxon>Embryophyta</taxon>
        <taxon>Tracheophyta</taxon>
        <taxon>Spermatophyta</taxon>
        <taxon>Magnoliopsida</taxon>
        <taxon>eudicotyledons</taxon>
        <taxon>Gunneridae</taxon>
        <taxon>Pentapetalae</taxon>
        <taxon>asterids</taxon>
        <taxon>lamiids</taxon>
        <taxon>Lamiales</taxon>
        <taxon>Phrymaceae</taxon>
        <taxon>Erythranthe</taxon>
    </lineage>
</organism>
<reference evidence="1 2" key="1">
    <citation type="journal article" date="2013" name="Proc. Natl. Acad. Sci. U.S.A.">
        <title>Fine-scale variation in meiotic recombination in Mimulus inferred from population shotgun sequencing.</title>
        <authorList>
            <person name="Hellsten U."/>
            <person name="Wright K.M."/>
            <person name="Jenkins J."/>
            <person name="Shu S."/>
            <person name="Yuan Y."/>
            <person name="Wessler S.R."/>
            <person name="Schmutz J."/>
            <person name="Willis J.H."/>
            <person name="Rokhsar D.S."/>
        </authorList>
    </citation>
    <scope>NUCLEOTIDE SEQUENCE [LARGE SCALE GENOMIC DNA]</scope>
    <source>
        <strain evidence="2">cv. DUN x IM62</strain>
    </source>
</reference>
<dbReference type="EMBL" id="KI632289">
    <property type="protein sequence ID" value="EYU19979.1"/>
    <property type="molecule type" value="Genomic_DNA"/>
</dbReference>
<keyword evidence="2" id="KW-1185">Reference proteome</keyword>
<evidence type="ECO:0008006" key="3">
    <source>
        <dbReference type="Google" id="ProtNLM"/>
    </source>
</evidence>
<dbReference type="eggNOG" id="ENOG502QQUA">
    <property type="taxonomic scope" value="Eukaryota"/>
</dbReference>
<dbReference type="PANTHER" id="PTHR31284:SF22">
    <property type="entry name" value="ACID PHOSPHATASE"/>
    <property type="match status" value="1"/>
</dbReference>
<dbReference type="AlphaFoldDB" id="A0A022PWV9"/>